<proteinExistence type="predicted"/>
<dbReference type="PANTHER" id="PTHR26312:SF168">
    <property type="entry name" value="OS06G0606700 PROTEIN"/>
    <property type="match status" value="1"/>
</dbReference>
<evidence type="ECO:0000313" key="2">
    <source>
        <dbReference type="EMBL" id="CAD6339062.1"/>
    </source>
</evidence>
<dbReference type="AlphaFoldDB" id="A0A811SC72"/>
<feature type="compositionally biased region" description="Low complexity" evidence="1">
    <location>
        <begin position="75"/>
        <end position="85"/>
    </location>
</feature>
<feature type="compositionally biased region" description="Acidic residues" evidence="1">
    <location>
        <begin position="86"/>
        <end position="100"/>
    </location>
</feature>
<evidence type="ECO:0000313" key="3">
    <source>
        <dbReference type="Proteomes" id="UP000604825"/>
    </source>
</evidence>
<keyword evidence="3" id="KW-1185">Reference proteome</keyword>
<feature type="region of interest" description="Disordered" evidence="1">
    <location>
        <begin position="145"/>
        <end position="180"/>
    </location>
</feature>
<feature type="region of interest" description="Disordered" evidence="1">
    <location>
        <begin position="59"/>
        <end position="100"/>
    </location>
</feature>
<dbReference type="Gene3D" id="1.25.40.10">
    <property type="entry name" value="Tetratricopeptide repeat domain"/>
    <property type="match status" value="1"/>
</dbReference>
<dbReference type="InterPro" id="IPR011990">
    <property type="entry name" value="TPR-like_helical_dom_sf"/>
</dbReference>
<gene>
    <name evidence="2" type="ORF">NCGR_LOCUS63160</name>
</gene>
<comment type="caution">
    <text evidence="2">The sequence shown here is derived from an EMBL/GenBank/DDBJ whole genome shotgun (WGS) entry which is preliminary data.</text>
</comment>
<dbReference type="Proteomes" id="UP000604825">
    <property type="component" value="Unassembled WGS sequence"/>
</dbReference>
<dbReference type="EMBL" id="CAJGYO010000019">
    <property type="protein sequence ID" value="CAD6339062.1"/>
    <property type="molecule type" value="Genomic_DNA"/>
</dbReference>
<reference evidence="2" key="1">
    <citation type="submission" date="2020-10" db="EMBL/GenBank/DDBJ databases">
        <authorList>
            <person name="Han B."/>
            <person name="Lu T."/>
            <person name="Zhao Q."/>
            <person name="Huang X."/>
            <person name="Zhao Y."/>
        </authorList>
    </citation>
    <scope>NUCLEOTIDE SEQUENCE</scope>
</reference>
<organism evidence="2 3">
    <name type="scientific">Miscanthus lutarioriparius</name>
    <dbReference type="NCBI Taxonomy" id="422564"/>
    <lineage>
        <taxon>Eukaryota</taxon>
        <taxon>Viridiplantae</taxon>
        <taxon>Streptophyta</taxon>
        <taxon>Embryophyta</taxon>
        <taxon>Tracheophyta</taxon>
        <taxon>Spermatophyta</taxon>
        <taxon>Magnoliopsida</taxon>
        <taxon>Liliopsida</taxon>
        <taxon>Poales</taxon>
        <taxon>Poaceae</taxon>
        <taxon>PACMAD clade</taxon>
        <taxon>Panicoideae</taxon>
        <taxon>Andropogonodae</taxon>
        <taxon>Andropogoneae</taxon>
        <taxon>Saccharinae</taxon>
        <taxon>Miscanthus</taxon>
    </lineage>
</organism>
<dbReference type="OrthoDB" id="439046at2759"/>
<dbReference type="PANTHER" id="PTHR26312">
    <property type="entry name" value="TETRATRICOPEPTIDE REPEAT PROTEIN 5"/>
    <property type="match status" value="1"/>
</dbReference>
<dbReference type="SUPFAM" id="SSF48452">
    <property type="entry name" value="TPR-like"/>
    <property type="match status" value="1"/>
</dbReference>
<protein>
    <submittedName>
        <fullName evidence="2">Uncharacterized protein</fullName>
    </submittedName>
</protein>
<sequence>MLLRSASSQLLNCVRAPSAASVEHLAVVTTSLLSPAVAAPRQGAVLCRAMSEGDLAAPLVPKKDHEGHGRAPRLSASSSSSASISLEEDDREGEEDEDEETVVVVVAGAGGADVPLPLRRLLTSTGLDVSAAEGREALALVEQGVGGSSGGGNRKALGSSGGQGGVGDGGGGDGGSNHAATDTHYRQMIEADPGNSLLLVNYARFLKEVEGDAARAMEYCERASPGDAEALSLYAGLVWETSRDAGRAEDYYSRAVQAAPDDCYILGSYAGFLWDAEEDDEESDNSGTLPPPSLFQGAVQHPSITAAS</sequence>
<evidence type="ECO:0000256" key="1">
    <source>
        <dbReference type="SAM" id="MobiDB-lite"/>
    </source>
</evidence>
<feature type="region of interest" description="Disordered" evidence="1">
    <location>
        <begin position="277"/>
        <end position="308"/>
    </location>
</feature>
<accession>A0A811SC72</accession>
<feature type="compositionally biased region" description="Gly residues" evidence="1">
    <location>
        <begin position="145"/>
        <end position="175"/>
    </location>
</feature>
<name>A0A811SC72_9POAL</name>